<evidence type="ECO:0000256" key="1">
    <source>
        <dbReference type="SAM" id="MobiDB-lite"/>
    </source>
</evidence>
<reference evidence="4" key="1">
    <citation type="journal article" date="2019" name="Int. J. Syst. Evol. Microbiol.">
        <title>The Global Catalogue of Microorganisms (GCM) 10K type strain sequencing project: providing services to taxonomists for standard genome sequencing and annotation.</title>
        <authorList>
            <consortium name="The Broad Institute Genomics Platform"/>
            <consortium name="The Broad Institute Genome Sequencing Center for Infectious Disease"/>
            <person name="Wu L."/>
            <person name="Ma J."/>
        </authorList>
    </citation>
    <scope>NUCLEOTIDE SEQUENCE [LARGE SCALE GENOMIC DNA]</scope>
    <source>
        <strain evidence="4">CCUG 50213</strain>
    </source>
</reference>
<feature type="region of interest" description="Disordered" evidence="1">
    <location>
        <begin position="1"/>
        <end position="55"/>
    </location>
</feature>
<feature type="compositionally biased region" description="Low complexity" evidence="1">
    <location>
        <begin position="8"/>
        <end position="36"/>
    </location>
</feature>
<keyword evidence="2" id="KW-0812">Transmembrane</keyword>
<sequence length="230" mass="22555">MSDNTPNTDPAATPEQPQATPDTPVAPGAAPQAPAFPSAPEPSQPAMPSAPGEPYVAPAADYPGAPAAPAFPAAQGFGAAPAAPSYPGAPAAPAYPGAPAYGQAPAYNMAAPPKPKGLALTAMILGIAALVLFFIPFLSPLLGLVALVLGIMALIKKQSLGFGLTGLITGALGLIIGGIITIGVIVAFSMGGDLVSQSMDAAEACQNGATSVEVLGETISCDTLLRGSTN</sequence>
<evidence type="ECO:0000313" key="3">
    <source>
        <dbReference type="EMBL" id="MFD1202753.1"/>
    </source>
</evidence>
<organism evidence="3 4">
    <name type="scientific">Leucobacter albus</name>
    <dbReference type="NCBI Taxonomy" id="272210"/>
    <lineage>
        <taxon>Bacteria</taxon>
        <taxon>Bacillati</taxon>
        <taxon>Actinomycetota</taxon>
        <taxon>Actinomycetes</taxon>
        <taxon>Micrococcales</taxon>
        <taxon>Microbacteriaceae</taxon>
        <taxon>Leucobacter</taxon>
    </lineage>
</organism>
<comment type="caution">
    <text evidence="3">The sequence shown here is derived from an EMBL/GenBank/DDBJ whole genome shotgun (WGS) entry which is preliminary data.</text>
</comment>
<protein>
    <recommendedName>
        <fullName evidence="5">DUF4190 domain-containing protein</fullName>
    </recommendedName>
</protein>
<name>A0ABW3TQN1_9MICO</name>
<dbReference type="RefSeq" id="WP_343962695.1">
    <property type="nucleotide sequence ID" value="NZ_BAAAKZ010000017.1"/>
</dbReference>
<dbReference type="Proteomes" id="UP001597181">
    <property type="component" value="Unassembled WGS sequence"/>
</dbReference>
<proteinExistence type="predicted"/>
<keyword evidence="4" id="KW-1185">Reference proteome</keyword>
<evidence type="ECO:0000256" key="2">
    <source>
        <dbReference type="SAM" id="Phobius"/>
    </source>
</evidence>
<evidence type="ECO:0000313" key="4">
    <source>
        <dbReference type="Proteomes" id="UP001597181"/>
    </source>
</evidence>
<keyword evidence="2" id="KW-1133">Transmembrane helix</keyword>
<feature type="transmembrane region" description="Helical" evidence="2">
    <location>
        <begin position="122"/>
        <end position="155"/>
    </location>
</feature>
<accession>A0ABW3TQN1</accession>
<gene>
    <name evidence="3" type="ORF">ACFQ3U_12700</name>
</gene>
<evidence type="ECO:0008006" key="5">
    <source>
        <dbReference type="Google" id="ProtNLM"/>
    </source>
</evidence>
<dbReference type="EMBL" id="JBHTLY010000006">
    <property type="protein sequence ID" value="MFD1202753.1"/>
    <property type="molecule type" value="Genomic_DNA"/>
</dbReference>
<feature type="transmembrane region" description="Helical" evidence="2">
    <location>
        <begin position="167"/>
        <end position="190"/>
    </location>
</feature>
<keyword evidence="2" id="KW-0472">Membrane</keyword>